<keyword evidence="2" id="KW-1185">Reference proteome</keyword>
<dbReference type="RefSeq" id="WP_103553879.1">
    <property type="nucleotide sequence ID" value="NZ_JBHJSK010000001.1"/>
</dbReference>
<sequence>MNPVRYEDYRPIERPSYREEMEAVIAQVARRTRASVERETVGRAVRTAHGKTYGLLKATVTVGDNPGFYRQGIFARPTAYDAVVRYSNGLGHDRPDHQLGAACGMGIKLFGVDGPSLLDDERDSGTFDFNLINNDVFFANTAYDYMVIEDLFAELPEALVDPARRKTWMAEFLTRRMTLTDPDTWLWDELLAMLSFTGVPRRNLLSYSYNSMGAFRYGDHIAKIRTVPTAASLASITQQIVDVRADNEAFRRTLVAEAAERDHSFELQVQLNTDLTRMPVDNTSVKWPEDLSPWVTVARVDLPRQAIDGYDNLAAADATSITPWRTREDHRPIGEIQRVRQEVYRRSSIERHRINGQERREPAGSAELLG</sequence>
<dbReference type="PANTHER" id="PTHR36195:SF4">
    <property type="entry name" value="DOMAIN PROTEIN, PUTATIVE (AFU_ORTHOLOGUE AFUA_5G01990)-RELATED"/>
    <property type="match status" value="1"/>
</dbReference>
<organism evidence="1 2">
    <name type="scientific">Streptomyces populi</name>
    <dbReference type="NCBI Taxonomy" id="2058924"/>
    <lineage>
        <taxon>Bacteria</taxon>
        <taxon>Bacillati</taxon>
        <taxon>Actinomycetota</taxon>
        <taxon>Actinomycetes</taxon>
        <taxon>Kitasatosporales</taxon>
        <taxon>Streptomycetaceae</taxon>
        <taxon>Streptomyces</taxon>
    </lineage>
</organism>
<dbReference type="GO" id="GO:0020037">
    <property type="term" value="F:heme binding"/>
    <property type="evidence" value="ECO:0007669"/>
    <property type="project" value="InterPro"/>
</dbReference>
<dbReference type="Gene3D" id="2.40.180.10">
    <property type="entry name" value="Catalase core domain"/>
    <property type="match status" value="1"/>
</dbReference>
<dbReference type="OrthoDB" id="9765610at2"/>
<dbReference type="SUPFAM" id="SSF56634">
    <property type="entry name" value="Heme-dependent catalase-like"/>
    <property type="match status" value="1"/>
</dbReference>
<accession>A0A2I0SE15</accession>
<reference evidence="1 2" key="1">
    <citation type="submission" date="2017-12" db="EMBL/GenBank/DDBJ databases">
        <title>Streptomyces populusis sp. nov., a novel endophytic actinobacterium isolated from stems of Populus adenopoda Maxim.</title>
        <authorList>
            <person name="Wang Z."/>
        </authorList>
    </citation>
    <scope>NUCLEOTIDE SEQUENCE [LARGE SCALE GENOMIC DNA]</scope>
    <source>
        <strain evidence="1 2">A249</strain>
    </source>
</reference>
<dbReference type="InterPro" id="IPR020835">
    <property type="entry name" value="Catalase_sf"/>
</dbReference>
<evidence type="ECO:0000313" key="2">
    <source>
        <dbReference type="Proteomes" id="UP000236178"/>
    </source>
</evidence>
<dbReference type="PANTHER" id="PTHR36195">
    <property type="entry name" value="DOMAIN PROTEIN, PUTATIVE (AFU_ORTHOLOGUE AFUA_5G01990)-RELATED-RELATED"/>
    <property type="match status" value="1"/>
</dbReference>
<name>A0A2I0SE15_9ACTN</name>
<protein>
    <submittedName>
        <fullName evidence="1">Catalase</fullName>
    </submittedName>
</protein>
<dbReference type="CDD" id="cd08152">
    <property type="entry name" value="y4iL_like"/>
    <property type="match status" value="1"/>
</dbReference>
<dbReference type="Proteomes" id="UP000236178">
    <property type="component" value="Unassembled WGS sequence"/>
</dbReference>
<comment type="caution">
    <text evidence="1">The sequence shown here is derived from an EMBL/GenBank/DDBJ whole genome shotgun (WGS) entry which is preliminary data.</text>
</comment>
<proteinExistence type="predicted"/>
<evidence type="ECO:0000313" key="1">
    <source>
        <dbReference type="EMBL" id="PKT68183.1"/>
    </source>
</evidence>
<dbReference type="EMBL" id="PJOS01000123">
    <property type="protein sequence ID" value="PKT68183.1"/>
    <property type="molecule type" value="Genomic_DNA"/>
</dbReference>
<dbReference type="AlphaFoldDB" id="A0A2I0SE15"/>
<gene>
    <name evidence="1" type="ORF">CW362_36365</name>
</gene>